<evidence type="ECO:0000256" key="1">
    <source>
        <dbReference type="ARBA" id="ARBA00022679"/>
    </source>
</evidence>
<dbReference type="PROSITE" id="PS00107">
    <property type="entry name" value="PROTEIN_KINASE_ATP"/>
    <property type="match status" value="1"/>
</dbReference>
<comment type="caution">
    <text evidence="9">The sequence shown here is derived from an EMBL/GenBank/DDBJ whole genome shotgun (WGS) entry which is preliminary data.</text>
</comment>
<dbReference type="PANTHER" id="PTHR48011:SF18">
    <property type="entry name" value="MITOGEN-ACTIVATED PROTEIN KINASE KINASE KINASE 19-RELATED"/>
    <property type="match status" value="1"/>
</dbReference>
<dbReference type="Pfam" id="PF00069">
    <property type="entry name" value="Pkinase"/>
    <property type="match status" value="1"/>
</dbReference>
<feature type="region of interest" description="Disordered" evidence="7">
    <location>
        <begin position="179"/>
        <end position="198"/>
    </location>
</feature>
<dbReference type="CDD" id="cd06606">
    <property type="entry name" value="STKc_MAPKKK"/>
    <property type="match status" value="1"/>
</dbReference>
<evidence type="ECO:0000256" key="6">
    <source>
        <dbReference type="RuleBase" id="RU000304"/>
    </source>
</evidence>
<keyword evidence="3" id="KW-0418">Kinase</keyword>
<keyword evidence="10" id="KW-1185">Reference proteome</keyword>
<dbReference type="EMBL" id="JAXIOK010000003">
    <property type="protein sequence ID" value="KAK4776019.1"/>
    <property type="molecule type" value="Genomic_DNA"/>
</dbReference>
<dbReference type="InterPro" id="IPR052751">
    <property type="entry name" value="Plant_MAPKKK"/>
</dbReference>
<dbReference type="AlphaFoldDB" id="A0AAN7L1I5"/>
<comment type="similarity">
    <text evidence="6">Belongs to the protein kinase superfamily.</text>
</comment>
<dbReference type="GO" id="GO:0004674">
    <property type="term" value="F:protein serine/threonine kinase activity"/>
    <property type="evidence" value="ECO:0007669"/>
    <property type="project" value="UniProtKB-KW"/>
</dbReference>
<evidence type="ECO:0000256" key="4">
    <source>
        <dbReference type="ARBA" id="ARBA00022840"/>
    </source>
</evidence>
<keyword evidence="6" id="KW-0723">Serine/threonine-protein kinase</keyword>
<dbReference type="InterPro" id="IPR017441">
    <property type="entry name" value="Protein_kinase_ATP_BS"/>
</dbReference>
<proteinExistence type="inferred from homology"/>
<keyword evidence="1" id="KW-0808">Transferase</keyword>
<feature type="domain" description="Protein kinase" evidence="8">
    <location>
        <begin position="14"/>
        <end position="302"/>
    </location>
</feature>
<protein>
    <recommendedName>
        <fullName evidence="8">Protein kinase domain-containing protein</fullName>
    </recommendedName>
</protein>
<dbReference type="PROSITE" id="PS00108">
    <property type="entry name" value="PROTEIN_KINASE_ST"/>
    <property type="match status" value="1"/>
</dbReference>
<evidence type="ECO:0000256" key="2">
    <source>
        <dbReference type="ARBA" id="ARBA00022741"/>
    </source>
</evidence>
<dbReference type="PANTHER" id="PTHR48011">
    <property type="entry name" value="CCR4-NOT TRANSCRIPTIONAL COMPLEX SUBUNIT CAF120-RELATED"/>
    <property type="match status" value="1"/>
</dbReference>
<evidence type="ECO:0000256" key="7">
    <source>
        <dbReference type="SAM" id="MobiDB-lite"/>
    </source>
</evidence>
<organism evidence="9 10">
    <name type="scientific">Trapa incisa</name>
    <dbReference type="NCBI Taxonomy" id="236973"/>
    <lineage>
        <taxon>Eukaryota</taxon>
        <taxon>Viridiplantae</taxon>
        <taxon>Streptophyta</taxon>
        <taxon>Embryophyta</taxon>
        <taxon>Tracheophyta</taxon>
        <taxon>Spermatophyta</taxon>
        <taxon>Magnoliopsida</taxon>
        <taxon>eudicotyledons</taxon>
        <taxon>Gunneridae</taxon>
        <taxon>Pentapetalae</taxon>
        <taxon>rosids</taxon>
        <taxon>malvids</taxon>
        <taxon>Myrtales</taxon>
        <taxon>Lythraceae</taxon>
        <taxon>Trapa</taxon>
    </lineage>
</organism>
<dbReference type="InterPro" id="IPR000719">
    <property type="entry name" value="Prot_kinase_dom"/>
</dbReference>
<dbReference type="SUPFAM" id="SSF56112">
    <property type="entry name" value="Protein kinase-like (PK-like)"/>
    <property type="match status" value="1"/>
</dbReference>
<evidence type="ECO:0000259" key="8">
    <source>
        <dbReference type="PROSITE" id="PS50011"/>
    </source>
</evidence>
<dbReference type="SMART" id="SM00220">
    <property type="entry name" value="S_TKc"/>
    <property type="match status" value="1"/>
</dbReference>
<reference evidence="9 10" key="1">
    <citation type="journal article" date="2023" name="Hortic Res">
        <title>Pangenome of water caltrop reveals structural variations and asymmetric subgenome divergence after allopolyploidization.</title>
        <authorList>
            <person name="Zhang X."/>
            <person name="Chen Y."/>
            <person name="Wang L."/>
            <person name="Yuan Y."/>
            <person name="Fang M."/>
            <person name="Shi L."/>
            <person name="Lu R."/>
            <person name="Comes H.P."/>
            <person name="Ma Y."/>
            <person name="Chen Y."/>
            <person name="Huang G."/>
            <person name="Zhou Y."/>
            <person name="Zheng Z."/>
            <person name="Qiu Y."/>
        </authorList>
    </citation>
    <scope>NUCLEOTIDE SEQUENCE [LARGE SCALE GENOMIC DNA]</scope>
    <source>
        <tissue evidence="9">Roots</tissue>
    </source>
</reference>
<dbReference type="Proteomes" id="UP001345219">
    <property type="component" value="Chromosome 18"/>
</dbReference>
<feature type="binding site" evidence="5">
    <location>
        <position position="53"/>
    </location>
    <ligand>
        <name>ATP</name>
        <dbReference type="ChEBI" id="CHEBI:30616"/>
    </ligand>
</feature>
<sequence length="402" mass="44460">MELWESSAAMEIEWVRGEEIGHGAFARICLAVPQKGKKKEKHSGRLPPLMAVKSCDLSKSVTLRNELRIFRRLGECPHVIRCFGSDVSVEGGSDVYNLLLEYAPGGSLVSEMKKRGGKLPETEVRRYTQSILQALRHIHRSGFVHGDIKVQNILVFPPVCGCGVAAEVKVADFGLAREAGSSTRSTTENDGGDGVDGSGGFEWRGTPLYMSPEAVNKNEHEAPSDVWALGCAVVEMAGGRPAWDQPAGANAYSLMLRIGVGGETPTIPQDLSEEGKDFLRKCFVKDPMKRWTAEMLLSHPFVALESRSDLWPPLPRPPSPRSHFDLFLDWDSSVQSSTASISPSPAPLPWEFRRHESEFDFRPLEEPENRVAIIERIQSLACSSEMPNWEEDSDGSLWFAVK</sequence>
<dbReference type="GO" id="GO:0005524">
    <property type="term" value="F:ATP binding"/>
    <property type="evidence" value="ECO:0007669"/>
    <property type="project" value="UniProtKB-UniRule"/>
</dbReference>
<keyword evidence="4 5" id="KW-0067">ATP-binding</keyword>
<evidence type="ECO:0000256" key="3">
    <source>
        <dbReference type="ARBA" id="ARBA00022777"/>
    </source>
</evidence>
<dbReference type="InterPro" id="IPR008271">
    <property type="entry name" value="Ser/Thr_kinase_AS"/>
</dbReference>
<keyword evidence="2 5" id="KW-0547">Nucleotide-binding</keyword>
<evidence type="ECO:0000313" key="9">
    <source>
        <dbReference type="EMBL" id="KAK4776019.1"/>
    </source>
</evidence>
<gene>
    <name evidence="9" type="ORF">SAY87_023980</name>
</gene>
<evidence type="ECO:0000256" key="5">
    <source>
        <dbReference type="PROSITE-ProRule" id="PRU10141"/>
    </source>
</evidence>
<dbReference type="InterPro" id="IPR011009">
    <property type="entry name" value="Kinase-like_dom_sf"/>
</dbReference>
<dbReference type="PROSITE" id="PS50011">
    <property type="entry name" value="PROTEIN_KINASE_DOM"/>
    <property type="match status" value="1"/>
</dbReference>
<evidence type="ECO:0000313" key="10">
    <source>
        <dbReference type="Proteomes" id="UP001345219"/>
    </source>
</evidence>
<dbReference type="GO" id="GO:0007165">
    <property type="term" value="P:signal transduction"/>
    <property type="evidence" value="ECO:0007669"/>
    <property type="project" value="TreeGrafter"/>
</dbReference>
<feature type="compositionally biased region" description="Polar residues" evidence="7">
    <location>
        <begin position="180"/>
        <end position="189"/>
    </location>
</feature>
<dbReference type="Gene3D" id="1.10.510.10">
    <property type="entry name" value="Transferase(Phosphotransferase) domain 1"/>
    <property type="match status" value="1"/>
</dbReference>
<name>A0AAN7L1I5_9MYRT</name>
<accession>A0AAN7L1I5</accession>